<comment type="similarity">
    <text evidence="1">Belongs to the ROK (NagC/XylR) family.</text>
</comment>
<dbReference type="PANTHER" id="PTHR18964">
    <property type="entry name" value="ROK (REPRESSOR, ORF, KINASE) FAMILY"/>
    <property type="match status" value="1"/>
</dbReference>
<dbReference type="Proteomes" id="UP000262379">
    <property type="component" value="Unassembled WGS sequence"/>
</dbReference>
<organism evidence="2 3">
    <name type="scientific">Mesorhizobium denitrificans</name>
    <dbReference type="NCBI Taxonomy" id="2294114"/>
    <lineage>
        <taxon>Bacteria</taxon>
        <taxon>Pseudomonadati</taxon>
        <taxon>Pseudomonadota</taxon>
        <taxon>Alphaproteobacteria</taxon>
        <taxon>Hyphomicrobiales</taxon>
        <taxon>Phyllobacteriaceae</taxon>
        <taxon>Mesorhizobium</taxon>
    </lineage>
</organism>
<dbReference type="InterPro" id="IPR043129">
    <property type="entry name" value="ATPase_NBD"/>
</dbReference>
<dbReference type="InterPro" id="IPR000600">
    <property type="entry name" value="ROK"/>
</dbReference>
<comment type="caution">
    <text evidence="2">The sequence shown here is derived from an EMBL/GenBank/DDBJ whole genome shotgun (WGS) entry which is preliminary data.</text>
</comment>
<protein>
    <submittedName>
        <fullName evidence="2">ROK family protein</fullName>
    </submittedName>
</protein>
<dbReference type="AlphaFoldDB" id="A0A371XI81"/>
<dbReference type="Pfam" id="PF00480">
    <property type="entry name" value="ROK"/>
    <property type="match status" value="1"/>
</dbReference>
<dbReference type="SUPFAM" id="SSF53067">
    <property type="entry name" value="Actin-like ATPase domain"/>
    <property type="match status" value="1"/>
</dbReference>
<evidence type="ECO:0000256" key="1">
    <source>
        <dbReference type="ARBA" id="ARBA00006479"/>
    </source>
</evidence>
<name>A0A371XI81_9HYPH</name>
<keyword evidence="3" id="KW-1185">Reference proteome</keyword>
<dbReference type="Gene3D" id="3.30.420.40">
    <property type="match status" value="2"/>
</dbReference>
<sequence>MTSPSDPRTIAVAEIGGTSVKVGFAQGGLVAPYSRTFSTERLRQAFPVSELASILREACAEAGFSPKTVVATVPGFLAEDQDTVLNTANIPELNGLRLASLLSKELDVDVKLERDTVLQLLGESHAGAVVGAHDVLAIYFGTGIGAAYLGTDGIFRGGGWALEIGHMPVHRPDMHPTPQRVEAFASGKALAQLADHHRVKVSDLFRSDATSAVRASIDEFIWTQACIAASAVALLSPRILLLGGGVVDVGDYPRELLQERIAQVLPIISGVYALDIRWASLGWQAAIHGAMSLSDDVALAGV</sequence>
<dbReference type="PANTHER" id="PTHR18964:SF149">
    <property type="entry name" value="BIFUNCTIONAL UDP-N-ACETYLGLUCOSAMINE 2-EPIMERASE_N-ACETYLMANNOSAMINE KINASE"/>
    <property type="match status" value="1"/>
</dbReference>
<reference evidence="3" key="1">
    <citation type="submission" date="2018-08" db="EMBL/GenBank/DDBJ databases">
        <authorList>
            <person name="Im W.T."/>
        </authorList>
    </citation>
    <scope>NUCLEOTIDE SEQUENCE [LARGE SCALE GENOMIC DNA]</scope>
    <source>
        <strain evidence="3">LA-28</strain>
    </source>
</reference>
<gene>
    <name evidence="2" type="ORF">DY251_04760</name>
</gene>
<dbReference type="RefSeq" id="WP_116622703.1">
    <property type="nucleotide sequence ID" value="NZ_QURN01000003.1"/>
</dbReference>
<proteinExistence type="inferred from homology"/>
<evidence type="ECO:0000313" key="3">
    <source>
        <dbReference type="Proteomes" id="UP000262379"/>
    </source>
</evidence>
<dbReference type="EMBL" id="QURN01000003">
    <property type="protein sequence ID" value="RFC68935.1"/>
    <property type="molecule type" value="Genomic_DNA"/>
</dbReference>
<accession>A0A371XI81</accession>
<evidence type="ECO:0000313" key="2">
    <source>
        <dbReference type="EMBL" id="RFC68935.1"/>
    </source>
</evidence>